<reference evidence="2 3" key="1">
    <citation type="submission" date="2024-09" db="EMBL/GenBank/DDBJ databases">
        <authorList>
            <person name="Lee S.D."/>
        </authorList>
    </citation>
    <scope>NUCLEOTIDE SEQUENCE [LARGE SCALE GENOMIC DNA]</scope>
    <source>
        <strain evidence="2 3">N8-3</strain>
    </source>
</reference>
<feature type="domain" description="DUF6879" evidence="1">
    <location>
        <begin position="9"/>
        <end position="168"/>
    </location>
</feature>
<evidence type="ECO:0000313" key="2">
    <source>
        <dbReference type="EMBL" id="MFC1418489.1"/>
    </source>
</evidence>
<gene>
    <name evidence="2" type="ORF">ACEZDE_17875</name>
</gene>
<evidence type="ECO:0000313" key="3">
    <source>
        <dbReference type="Proteomes" id="UP001592531"/>
    </source>
</evidence>
<dbReference type="Proteomes" id="UP001592531">
    <property type="component" value="Unassembled WGS sequence"/>
</dbReference>
<dbReference type="EMBL" id="JBHFAB010000012">
    <property type="protein sequence ID" value="MFC1418489.1"/>
    <property type="molecule type" value="Genomic_DNA"/>
</dbReference>
<proteinExistence type="predicted"/>
<sequence>MRQLLPFSDIAHLFKDFEHTAWRLESRRTYAADLVTDDFRAFLQTGAVPPVADSPWVLNVTRQQALGKRFERVRIVDEPMTDNQRFLLVSALGRPEDIRILGRRKAEELKLPQADFWLFDSKVLARLHFDGSDRTLGVELIEDSAEVLGACQLRDAAWHYAQPAQVFAAAVPSAM</sequence>
<dbReference type="InterPro" id="IPR049244">
    <property type="entry name" value="DUF6879"/>
</dbReference>
<evidence type="ECO:0000259" key="1">
    <source>
        <dbReference type="Pfam" id="PF21806"/>
    </source>
</evidence>
<protein>
    <submittedName>
        <fullName evidence="2">DUF6879 family protein</fullName>
    </submittedName>
</protein>
<organism evidence="2 3">
    <name type="scientific">Streptacidiphilus cavernicola</name>
    <dbReference type="NCBI Taxonomy" id="3342716"/>
    <lineage>
        <taxon>Bacteria</taxon>
        <taxon>Bacillati</taxon>
        <taxon>Actinomycetota</taxon>
        <taxon>Actinomycetes</taxon>
        <taxon>Kitasatosporales</taxon>
        <taxon>Streptomycetaceae</taxon>
        <taxon>Streptacidiphilus</taxon>
    </lineage>
</organism>
<accession>A0ABV6VXJ9</accession>
<name>A0ABV6VXJ9_9ACTN</name>
<keyword evidence="3" id="KW-1185">Reference proteome</keyword>
<dbReference type="RefSeq" id="WP_380537283.1">
    <property type="nucleotide sequence ID" value="NZ_JBHFAB010000012.1"/>
</dbReference>
<comment type="caution">
    <text evidence="2">The sequence shown here is derived from an EMBL/GenBank/DDBJ whole genome shotgun (WGS) entry which is preliminary data.</text>
</comment>
<dbReference type="Pfam" id="PF21806">
    <property type="entry name" value="DUF6879"/>
    <property type="match status" value="1"/>
</dbReference>